<evidence type="ECO:0000313" key="1">
    <source>
        <dbReference type="EMBL" id="GJT63468.1"/>
    </source>
</evidence>
<proteinExistence type="predicted"/>
<name>A0ABQ5FKQ0_9ASTR</name>
<reference evidence="1" key="1">
    <citation type="journal article" date="2022" name="Int. J. Mol. Sci.">
        <title>Draft Genome of Tanacetum Coccineum: Genomic Comparison of Closely Related Tanacetum-Family Plants.</title>
        <authorList>
            <person name="Yamashiro T."/>
            <person name="Shiraishi A."/>
            <person name="Nakayama K."/>
            <person name="Satake H."/>
        </authorList>
    </citation>
    <scope>NUCLEOTIDE SEQUENCE</scope>
</reference>
<dbReference type="Proteomes" id="UP001151760">
    <property type="component" value="Unassembled WGS sequence"/>
</dbReference>
<organism evidence="1 2">
    <name type="scientific">Tanacetum coccineum</name>
    <dbReference type="NCBI Taxonomy" id="301880"/>
    <lineage>
        <taxon>Eukaryota</taxon>
        <taxon>Viridiplantae</taxon>
        <taxon>Streptophyta</taxon>
        <taxon>Embryophyta</taxon>
        <taxon>Tracheophyta</taxon>
        <taxon>Spermatophyta</taxon>
        <taxon>Magnoliopsida</taxon>
        <taxon>eudicotyledons</taxon>
        <taxon>Gunneridae</taxon>
        <taxon>Pentapetalae</taxon>
        <taxon>asterids</taxon>
        <taxon>campanulids</taxon>
        <taxon>Asterales</taxon>
        <taxon>Asteraceae</taxon>
        <taxon>Asteroideae</taxon>
        <taxon>Anthemideae</taxon>
        <taxon>Anthemidinae</taxon>
        <taxon>Tanacetum</taxon>
    </lineage>
</organism>
<comment type="caution">
    <text evidence="1">The sequence shown here is derived from an EMBL/GenBank/DDBJ whole genome shotgun (WGS) entry which is preliminary data.</text>
</comment>
<dbReference type="EMBL" id="BQNB010017463">
    <property type="protein sequence ID" value="GJT63468.1"/>
    <property type="molecule type" value="Genomic_DNA"/>
</dbReference>
<gene>
    <name evidence="1" type="ORF">Tco_1007001</name>
</gene>
<accession>A0ABQ5FKQ0</accession>
<reference evidence="1" key="2">
    <citation type="submission" date="2022-01" db="EMBL/GenBank/DDBJ databases">
        <authorList>
            <person name="Yamashiro T."/>
            <person name="Shiraishi A."/>
            <person name="Satake H."/>
            <person name="Nakayama K."/>
        </authorList>
    </citation>
    <scope>NUCLEOTIDE SEQUENCE</scope>
</reference>
<sequence length="75" mass="8217">VPTLDSISASLSDVDTLEVYAQEVESFDLGSEDLTLESLEAKSFVLTSEYLSLLSQETKSLDTNLESPEVEDFVP</sequence>
<feature type="non-terminal residue" evidence="1">
    <location>
        <position position="1"/>
    </location>
</feature>
<protein>
    <submittedName>
        <fullName evidence="1">Uncharacterized protein</fullName>
    </submittedName>
</protein>
<evidence type="ECO:0000313" key="2">
    <source>
        <dbReference type="Proteomes" id="UP001151760"/>
    </source>
</evidence>
<keyword evidence="2" id="KW-1185">Reference proteome</keyword>